<proteinExistence type="predicted"/>
<dbReference type="Pfam" id="PF14390">
    <property type="entry name" value="DUF4420"/>
    <property type="match status" value="1"/>
</dbReference>
<evidence type="ECO:0000313" key="2">
    <source>
        <dbReference type="Proteomes" id="UP000051254"/>
    </source>
</evidence>
<organism evidence="1 2">
    <name type="scientific">Stenotrophomonas koreensis</name>
    <dbReference type="NCBI Taxonomy" id="266128"/>
    <lineage>
        <taxon>Bacteria</taxon>
        <taxon>Pseudomonadati</taxon>
        <taxon>Pseudomonadota</taxon>
        <taxon>Gammaproteobacteria</taxon>
        <taxon>Lysobacterales</taxon>
        <taxon>Lysobacteraceae</taxon>
        <taxon>Stenotrophomonas</taxon>
    </lineage>
</organism>
<sequence length="79" mass="9003">MAQLEQRLAPESSALTFFRDALLEAGYVEQSHYDGIAFEPMQVEHFTVDDDFPRLTVDTVPEGIDSAVYVISLKRLRKQ</sequence>
<gene>
    <name evidence="1" type="ORF">ABB25_06970</name>
</gene>
<reference evidence="1 2" key="1">
    <citation type="submission" date="2015-05" db="EMBL/GenBank/DDBJ databases">
        <title>Genome sequencing and analysis of members of genus Stenotrophomonas.</title>
        <authorList>
            <person name="Patil P.P."/>
            <person name="Midha S."/>
            <person name="Patil P.B."/>
        </authorList>
    </citation>
    <scope>NUCLEOTIDE SEQUENCE [LARGE SCALE GENOMIC DNA]</scope>
    <source>
        <strain evidence="1 2">DSM 17805</strain>
    </source>
</reference>
<comment type="caution">
    <text evidence="1">The sequence shown here is derived from an EMBL/GenBank/DDBJ whole genome shotgun (WGS) entry which is preliminary data.</text>
</comment>
<dbReference type="AlphaFoldDB" id="A0A0R0BM64"/>
<protein>
    <submittedName>
        <fullName evidence="1">Uncharacterized protein</fullName>
    </submittedName>
</protein>
<dbReference type="InterPro" id="IPR025534">
    <property type="entry name" value="DUF4420"/>
</dbReference>
<dbReference type="PATRIC" id="fig|266128.3.peg.266"/>
<name>A0A0R0BM64_9GAMM</name>
<keyword evidence="2" id="KW-1185">Reference proteome</keyword>
<evidence type="ECO:0000313" key="1">
    <source>
        <dbReference type="EMBL" id="KRG58381.1"/>
    </source>
</evidence>
<accession>A0A0R0BM64</accession>
<dbReference type="EMBL" id="LDJH01000011">
    <property type="protein sequence ID" value="KRG58381.1"/>
    <property type="molecule type" value="Genomic_DNA"/>
</dbReference>
<dbReference type="Proteomes" id="UP000051254">
    <property type="component" value="Unassembled WGS sequence"/>
</dbReference>